<gene>
    <name evidence="2" type="ORF">H2C83_13715</name>
</gene>
<dbReference type="Proteomes" id="UP000538292">
    <property type="component" value="Unassembled WGS sequence"/>
</dbReference>
<organism evidence="2 3">
    <name type="scientific">Thermoactinomyces mirandus</name>
    <dbReference type="NCBI Taxonomy" id="2756294"/>
    <lineage>
        <taxon>Bacteria</taxon>
        <taxon>Bacillati</taxon>
        <taxon>Bacillota</taxon>
        <taxon>Bacilli</taxon>
        <taxon>Bacillales</taxon>
        <taxon>Thermoactinomycetaceae</taxon>
        <taxon>Thermoactinomyces</taxon>
    </lineage>
</organism>
<keyword evidence="1" id="KW-0812">Transmembrane</keyword>
<dbReference type="SUPFAM" id="SSF75169">
    <property type="entry name" value="DsrEFH-like"/>
    <property type="match status" value="1"/>
</dbReference>
<dbReference type="RefSeq" id="WP_181741826.1">
    <property type="nucleotide sequence ID" value="NZ_JACEOL010000048.1"/>
</dbReference>
<comment type="caution">
    <text evidence="2">The sequence shown here is derived from an EMBL/GenBank/DDBJ whole genome shotgun (WGS) entry which is preliminary data.</text>
</comment>
<dbReference type="Gene3D" id="3.40.1260.10">
    <property type="entry name" value="DsrEFH-like"/>
    <property type="match status" value="1"/>
</dbReference>
<feature type="transmembrane region" description="Helical" evidence="1">
    <location>
        <begin position="20"/>
        <end position="42"/>
    </location>
</feature>
<dbReference type="AlphaFoldDB" id="A0A7W1XU67"/>
<reference evidence="2 3" key="1">
    <citation type="submission" date="2020-07" db="EMBL/GenBank/DDBJ databases">
        <title>Thermoactinomyces phylogeny.</title>
        <authorList>
            <person name="Dunlap C."/>
        </authorList>
    </citation>
    <scope>NUCLEOTIDE SEQUENCE [LARGE SCALE GENOMIC DNA]</scope>
    <source>
        <strain evidence="2 3">AMNI-1</strain>
    </source>
</reference>
<dbReference type="EMBL" id="JACEOL010000048">
    <property type="protein sequence ID" value="MBA4603359.1"/>
    <property type="molecule type" value="Genomic_DNA"/>
</dbReference>
<dbReference type="InterPro" id="IPR032836">
    <property type="entry name" value="DsrE2-like"/>
</dbReference>
<accession>A0A7W1XU67</accession>
<name>A0A7W1XU67_9BACL</name>
<evidence type="ECO:0000313" key="2">
    <source>
        <dbReference type="EMBL" id="MBA4603359.1"/>
    </source>
</evidence>
<keyword evidence="1" id="KW-0472">Membrane</keyword>
<proteinExistence type="predicted"/>
<evidence type="ECO:0000256" key="1">
    <source>
        <dbReference type="SAM" id="Phobius"/>
    </source>
</evidence>
<sequence length="134" mass="14787">MEENKNPSFAIIVMSEELEKIHAAALIGSMAAMTGTTVNFFLTMNSLKAFLKENVSEKNFKTGDVGKAMIEKDVTLFPKLLETGKEMGDLNIYCCALAMDVMGWRKEDLIDIVDDVIGITTFLNMAQNAKVITV</sequence>
<dbReference type="PANTHER" id="PTHR34655">
    <property type="entry name" value="CONSERVED WITHIN P. AEROPHILUM"/>
    <property type="match status" value="1"/>
</dbReference>
<protein>
    <submittedName>
        <fullName evidence="2">DsrE/DsrF/DrsH-like family protein</fullName>
    </submittedName>
</protein>
<dbReference type="PANTHER" id="PTHR34655:SF2">
    <property type="entry name" value="PEROXIREDOXIN FAMILY PROTEIN"/>
    <property type="match status" value="1"/>
</dbReference>
<dbReference type="Pfam" id="PF13686">
    <property type="entry name" value="DrsE_2"/>
    <property type="match status" value="1"/>
</dbReference>
<keyword evidence="3" id="KW-1185">Reference proteome</keyword>
<dbReference type="InterPro" id="IPR027396">
    <property type="entry name" value="DsrEFH-like"/>
</dbReference>
<keyword evidence="1" id="KW-1133">Transmembrane helix</keyword>
<evidence type="ECO:0000313" key="3">
    <source>
        <dbReference type="Proteomes" id="UP000538292"/>
    </source>
</evidence>